<protein>
    <recommendedName>
        <fullName evidence="3">Decaprenyl diphosphate synthase subunit 2</fullName>
    </recommendedName>
</protein>
<dbReference type="PANTHER" id="PTHR12001:SF55">
    <property type="entry name" value="ALL TRANS-POLYPRENYL-DIPHOSPHATE SYNTHASE PDSS2"/>
    <property type="match status" value="1"/>
</dbReference>
<dbReference type="InterPro" id="IPR008949">
    <property type="entry name" value="Isoprenoid_synthase_dom_sf"/>
</dbReference>
<dbReference type="GO" id="GO:0006744">
    <property type="term" value="P:ubiquinone biosynthetic process"/>
    <property type="evidence" value="ECO:0007669"/>
    <property type="project" value="TreeGrafter"/>
</dbReference>
<dbReference type="OrthoDB" id="9983019at2759"/>
<evidence type="ECO:0000313" key="2">
    <source>
        <dbReference type="Proteomes" id="UP001152622"/>
    </source>
</evidence>
<reference evidence="1" key="1">
    <citation type="journal article" date="2023" name="Science">
        <title>Genome structures resolve the early diversification of teleost fishes.</title>
        <authorList>
            <person name="Parey E."/>
            <person name="Louis A."/>
            <person name="Montfort J."/>
            <person name="Bouchez O."/>
            <person name="Roques C."/>
            <person name="Iampietro C."/>
            <person name="Lluch J."/>
            <person name="Castinel A."/>
            <person name="Donnadieu C."/>
            <person name="Desvignes T."/>
            <person name="Floi Bucao C."/>
            <person name="Jouanno E."/>
            <person name="Wen M."/>
            <person name="Mejri S."/>
            <person name="Dirks R."/>
            <person name="Jansen H."/>
            <person name="Henkel C."/>
            <person name="Chen W.J."/>
            <person name="Zahm M."/>
            <person name="Cabau C."/>
            <person name="Klopp C."/>
            <person name="Thompson A.W."/>
            <person name="Robinson-Rechavi M."/>
            <person name="Braasch I."/>
            <person name="Lecointre G."/>
            <person name="Bobe J."/>
            <person name="Postlethwait J.H."/>
            <person name="Berthelot C."/>
            <person name="Roest Crollius H."/>
            <person name="Guiguen Y."/>
        </authorList>
    </citation>
    <scope>NUCLEOTIDE SEQUENCE</scope>
    <source>
        <strain evidence="1">WJC10195</strain>
    </source>
</reference>
<sequence>MVLCWQRAAKRPWELAKHDNKAQAVAFQYGKHMSLGHKMNSDLQPFVKGSSGDPVSFSLNLAPVVFHRHIVGQESWALQLQQATTIGRQVDYTLLRRTITAGNGVSSAMDLCRYHGNKALEAIECFPPSEARSALENIAGAVTKF</sequence>
<dbReference type="AlphaFoldDB" id="A0A9Q1E6E3"/>
<dbReference type="GO" id="GO:0004659">
    <property type="term" value="F:prenyltransferase activity"/>
    <property type="evidence" value="ECO:0007669"/>
    <property type="project" value="TreeGrafter"/>
</dbReference>
<gene>
    <name evidence="1" type="ORF">SKAU_G00419890</name>
</gene>
<dbReference type="Gene3D" id="1.10.600.10">
    <property type="entry name" value="Farnesyl Diphosphate Synthase"/>
    <property type="match status" value="1"/>
</dbReference>
<dbReference type="GO" id="GO:0005739">
    <property type="term" value="C:mitochondrion"/>
    <property type="evidence" value="ECO:0007669"/>
    <property type="project" value="TreeGrafter"/>
</dbReference>
<evidence type="ECO:0000313" key="1">
    <source>
        <dbReference type="EMBL" id="KAJ8333093.1"/>
    </source>
</evidence>
<evidence type="ECO:0008006" key="3">
    <source>
        <dbReference type="Google" id="ProtNLM"/>
    </source>
</evidence>
<organism evidence="1 2">
    <name type="scientific">Synaphobranchus kaupii</name>
    <name type="common">Kaup's arrowtooth eel</name>
    <dbReference type="NCBI Taxonomy" id="118154"/>
    <lineage>
        <taxon>Eukaryota</taxon>
        <taxon>Metazoa</taxon>
        <taxon>Chordata</taxon>
        <taxon>Craniata</taxon>
        <taxon>Vertebrata</taxon>
        <taxon>Euteleostomi</taxon>
        <taxon>Actinopterygii</taxon>
        <taxon>Neopterygii</taxon>
        <taxon>Teleostei</taxon>
        <taxon>Anguilliformes</taxon>
        <taxon>Synaphobranchidae</taxon>
        <taxon>Synaphobranchus</taxon>
    </lineage>
</organism>
<accession>A0A9Q1E6E3</accession>
<name>A0A9Q1E6E3_SYNKA</name>
<keyword evidence="2" id="KW-1185">Reference proteome</keyword>
<dbReference type="EMBL" id="JAINUF010000024">
    <property type="protein sequence ID" value="KAJ8333093.1"/>
    <property type="molecule type" value="Genomic_DNA"/>
</dbReference>
<dbReference type="GO" id="GO:0008299">
    <property type="term" value="P:isoprenoid biosynthetic process"/>
    <property type="evidence" value="ECO:0007669"/>
    <property type="project" value="TreeGrafter"/>
</dbReference>
<proteinExistence type="predicted"/>
<dbReference type="PANTHER" id="PTHR12001">
    <property type="entry name" value="GERANYLGERANYL PYROPHOSPHATE SYNTHASE"/>
    <property type="match status" value="1"/>
</dbReference>
<comment type="caution">
    <text evidence="1">The sequence shown here is derived from an EMBL/GenBank/DDBJ whole genome shotgun (WGS) entry which is preliminary data.</text>
</comment>
<dbReference type="GO" id="GO:1990234">
    <property type="term" value="C:transferase complex"/>
    <property type="evidence" value="ECO:0007669"/>
    <property type="project" value="TreeGrafter"/>
</dbReference>
<dbReference type="SUPFAM" id="SSF48576">
    <property type="entry name" value="Terpenoid synthases"/>
    <property type="match status" value="1"/>
</dbReference>
<dbReference type="Proteomes" id="UP001152622">
    <property type="component" value="Chromosome 24"/>
</dbReference>